<gene>
    <name evidence="4" type="ORF">BECKFW1821C_GA0114237_101025</name>
</gene>
<dbReference type="AlphaFoldDB" id="A0A450THF5"/>
<dbReference type="SUPFAM" id="SSF53659">
    <property type="entry name" value="Isocitrate/Isopropylmalate dehydrogenase-like"/>
    <property type="match status" value="1"/>
</dbReference>
<dbReference type="Pfam" id="PF01515">
    <property type="entry name" value="PTA_PTB"/>
    <property type="match status" value="1"/>
</dbReference>
<proteinExistence type="predicted"/>
<protein>
    <submittedName>
        <fullName evidence="4">Phosphate acetyltransferase</fullName>
    </submittedName>
</protein>
<dbReference type="PANTHER" id="PTHR43356:SF3">
    <property type="entry name" value="PHOSPHATE ACETYLTRANSFERASE"/>
    <property type="match status" value="1"/>
</dbReference>
<keyword evidence="2" id="KW-0012">Acyltransferase</keyword>
<evidence type="ECO:0000313" key="4">
    <source>
        <dbReference type="EMBL" id="VFJ66584.1"/>
    </source>
</evidence>
<keyword evidence="1 4" id="KW-0808">Transferase</keyword>
<dbReference type="GO" id="GO:0016746">
    <property type="term" value="F:acyltransferase activity"/>
    <property type="evidence" value="ECO:0007669"/>
    <property type="project" value="UniProtKB-KW"/>
</dbReference>
<evidence type="ECO:0000259" key="3">
    <source>
        <dbReference type="Pfam" id="PF01515"/>
    </source>
</evidence>
<feature type="domain" description="Phosphate acetyl/butaryl transferase" evidence="3">
    <location>
        <begin position="1"/>
        <end position="72"/>
    </location>
</feature>
<dbReference type="EMBL" id="CAADFE010000010">
    <property type="protein sequence ID" value="VFJ66584.1"/>
    <property type="molecule type" value="Genomic_DNA"/>
</dbReference>
<sequence length="85" mass="9107">MYLSNRVLVYGDCGVSPRPTSEELAEIAIVSERTAAAFGIDPDVALLSYSTGAFGRGEEVDRIKKAVEIISKVLPGDEDGRPHSI</sequence>
<dbReference type="InterPro" id="IPR042112">
    <property type="entry name" value="P_AcTrfase_dom2"/>
</dbReference>
<evidence type="ECO:0000256" key="2">
    <source>
        <dbReference type="ARBA" id="ARBA00023315"/>
    </source>
</evidence>
<dbReference type="InterPro" id="IPR050500">
    <property type="entry name" value="Phos_Acetyltrans/Butyryltrans"/>
</dbReference>
<accession>A0A450THF5</accession>
<dbReference type="InterPro" id="IPR002505">
    <property type="entry name" value="PTA_PTB"/>
</dbReference>
<reference evidence="4" key="1">
    <citation type="submission" date="2019-02" db="EMBL/GenBank/DDBJ databases">
        <authorList>
            <person name="Gruber-Vodicka R. H."/>
            <person name="Seah K. B. B."/>
        </authorList>
    </citation>
    <scope>NUCLEOTIDE SEQUENCE</scope>
    <source>
        <strain evidence="4">BECK_BZ131</strain>
    </source>
</reference>
<evidence type="ECO:0000256" key="1">
    <source>
        <dbReference type="ARBA" id="ARBA00022679"/>
    </source>
</evidence>
<organism evidence="4">
    <name type="scientific">Candidatus Kentrum sp. FW</name>
    <dbReference type="NCBI Taxonomy" id="2126338"/>
    <lineage>
        <taxon>Bacteria</taxon>
        <taxon>Pseudomonadati</taxon>
        <taxon>Pseudomonadota</taxon>
        <taxon>Gammaproteobacteria</taxon>
        <taxon>Candidatus Kentrum</taxon>
    </lineage>
</organism>
<dbReference type="Gene3D" id="3.40.50.10750">
    <property type="entry name" value="Isocitrate/Isopropylmalate dehydrogenase-like"/>
    <property type="match status" value="1"/>
</dbReference>
<name>A0A450THF5_9GAMM</name>
<dbReference type="PANTHER" id="PTHR43356">
    <property type="entry name" value="PHOSPHATE ACETYLTRANSFERASE"/>
    <property type="match status" value="1"/>
</dbReference>